<dbReference type="EMBL" id="CAKOGP040001770">
    <property type="protein sequence ID" value="CAJ1950692.1"/>
    <property type="molecule type" value="Genomic_DNA"/>
</dbReference>
<dbReference type="Proteomes" id="UP001295423">
    <property type="component" value="Unassembled WGS sequence"/>
</dbReference>
<protein>
    <submittedName>
        <fullName evidence="2">Uncharacterized protein</fullName>
    </submittedName>
</protein>
<name>A0AAD2JH90_9STRA</name>
<dbReference type="AlphaFoldDB" id="A0AAD2JH90"/>
<accession>A0AAD2JH90</accession>
<gene>
    <name evidence="2" type="ORF">CYCCA115_LOCUS12709</name>
</gene>
<evidence type="ECO:0000313" key="3">
    <source>
        <dbReference type="Proteomes" id="UP001295423"/>
    </source>
</evidence>
<evidence type="ECO:0000313" key="2">
    <source>
        <dbReference type="EMBL" id="CAJ1950692.1"/>
    </source>
</evidence>
<proteinExistence type="predicted"/>
<comment type="caution">
    <text evidence="2">The sequence shown here is derived from an EMBL/GenBank/DDBJ whole genome shotgun (WGS) entry which is preliminary data.</text>
</comment>
<feature type="compositionally biased region" description="Polar residues" evidence="1">
    <location>
        <begin position="18"/>
        <end position="40"/>
    </location>
</feature>
<keyword evidence="3" id="KW-1185">Reference proteome</keyword>
<feature type="compositionally biased region" description="Low complexity" evidence="1">
    <location>
        <begin position="41"/>
        <end position="61"/>
    </location>
</feature>
<evidence type="ECO:0000256" key="1">
    <source>
        <dbReference type="SAM" id="MobiDB-lite"/>
    </source>
</evidence>
<feature type="region of interest" description="Disordered" evidence="1">
    <location>
        <begin position="75"/>
        <end position="97"/>
    </location>
</feature>
<reference evidence="2" key="1">
    <citation type="submission" date="2023-08" db="EMBL/GenBank/DDBJ databases">
        <authorList>
            <person name="Audoor S."/>
            <person name="Bilcke G."/>
        </authorList>
    </citation>
    <scope>NUCLEOTIDE SEQUENCE</scope>
</reference>
<feature type="region of interest" description="Disordered" evidence="1">
    <location>
        <begin position="1"/>
        <end position="61"/>
    </location>
</feature>
<sequence>MPSMLSRPELSRRPRKLYNQSSMKNSSGKLSQGSPALSTRSSGSAAMHSNSSSGGSSPKRSSYYYLDSSTIPLSIESTQIPRVESETSESWGHFVDM</sequence>
<organism evidence="2 3">
    <name type="scientific">Cylindrotheca closterium</name>
    <dbReference type="NCBI Taxonomy" id="2856"/>
    <lineage>
        <taxon>Eukaryota</taxon>
        <taxon>Sar</taxon>
        <taxon>Stramenopiles</taxon>
        <taxon>Ochrophyta</taxon>
        <taxon>Bacillariophyta</taxon>
        <taxon>Bacillariophyceae</taxon>
        <taxon>Bacillariophycidae</taxon>
        <taxon>Bacillariales</taxon>
        <taxon>Bacillariaceae</taxon>
        <taxon>Cylindrotheca</taxon>
    </lineage>
</organism>